<evidence type="ECO:0000256" key="1">
    <source>
        <dbReference type="SAM" id="Coils"/>
    </source>
</evidence>
<feature type="region of interest" description="Disordered" evidence="2">
    <location>
        <begin position="206"/>
        <end position="227"/>
    </location>
</feature>
<dbReference type="AlphaFoldDB" id="A0A2T5M2L4"/>
<keyword evidence="1" id="KW-0175">Coiled coil</keyword>
<protein>
    <recommendedName>
        <fullName evidence="5">Kinetochore protein fta4</fullName>
    </recommendedName>
</protein>
<dbReference type="VEuPathDB" id="FungiDB:P175DRAFT_0431515"/>
<evidence type="ECO:0000313" key="3">
    <source>
        <dbReference type="EMBL" id="PTU22775.1"/>
    </source>
</evidence>
<dbReference type="PANTHER" id="PTHR42040:SF1">
    <property type="entry name" value="INNER KINETOCHORE SUBUNIT FTA4"/>
    <property type="match status" value="1"/>
</dbReference>
<evidence type="ECO:0000313" key="4">
    <source>
        <dbReference type="Proteomes" id="UP000244073"/>
    </source>
</evidence>
<dbReference type="OrthoDB" id="21214at2759"/>
<dbReference type="GeneID" id="63810374"/>
<dbReference type="PANTHER" id="PTHR42040">
    <property type="entry name" value="INNER KINETOCHORE SUBUNIT FTA4"/>
    <property type="match status" value="1"/>
</dbReference>
<reference evidence="3 4" key="1">
    <citation type="journal article" date="2018" name="Proc. Natl. Acad. Sci. U.S.A.">
        <title>Linking secondary metabolites to gene clusters through genome sequencing of six diverse Aspergillus species.</title>
        <authorList>
            <person name="Kaerboelling I."/>
            <person name="Vesth T.C."/>
            <person name="Frisvad J.C."/>
            <person name="Nybo J.L."/>
            <person name="Theobald S."/>
            <person name="Kuo A."/>
            <person name="Bowyer P."/>
            <person name="Matsuda Y."/>
            <person name="Mondo S."/>
            <person name="Lyhne E.K."/>
            <person name="Kogle M.E."/>
            <person name="Clum A."/>
            <person name="Lipzen A."/>
            <person name="Salamov A."/>
            <person name="Ngan C.Y."/>
            <person name="Daum C."/>
            <person name="Chiniquy J."/>
            <person name="Barry K."/>
            <person name="LaButti K."/>
            <person name="Haridas S."/>
            <person name="Simmons B.A."/>
            <person name="Magnuson J.K."/>
            <person name="Mortensen U.H."/>
            <person name="Larsen T.O."/>
            <person name="Grigoriev I.V."/>
            <person name="Baker S.E."/>
            <person name="Andersen M.R."/>
        </authorList>
    </citation>
    <scope>NUCLEOTIDE SEQUENCE [LARGE SCALE GENOMIC DNA]</scope>
    <source>
        <strain evidence="3 4">IBT 24754</strain>
    </source>
</reference>
<sequence length="239" mass="27283">HYGAMESSRSISELKSSFIRTQVRILSESLEAPEDWRSYAAESTEEELNDKVVGDVLQKLNAALKQHSRIVYSSQAVQHVAQQITSLYWSSVSQITRDVTSLERGIDRTVDLSSHQNITQLPAELYEQSASEEERARYKRLQERLVGLDNLRQQRQRRLDQLRHLQHLLEPFQEPQSNIQPNLVTRDGELVQELEKMRMLVARVSGRMAQKQSKGNTDASDASYPLGPDQKLAALLDLS</sequence>
<evidence type="ECO:0000256" key="2">
    <source>
        <dbReference type="SAM" id="MobiDB-lite"/>
    </source>
</evidence>
<proteinExistence type="predicted"/>
<gene>
    <name evidence="3" type="ORF">P175DRAFT_0431515</name>
</gene>
<dbReference type="Proteomes" id="UP000244073">
    <property type="component" value="Unassembled WGS sequence"/>
</dbReference>
<dbReference type="InterPro" id="IPR025207">
    <property type="entry name" value="Sim4_Fta4"/>
</dbReference>
<feature type="coiled-coil region" evidence="1">
    <location>
        <begin position="131"/>
        <end position="168"/>
    </location>
</feature>
<dbReference type="EMBL" id="MSFN02000002">
    <property type="protein sequence ID" value="PTU22775.1"/>
    <property type="molecule type" value="Genomic_DNA"/>
</dbReference>
<feature type="compositionally biased region" description="Polar residues" evidence="2">
    <location>
        <begin position="210"/>
        <end position="220"/>
    </location>
</feature>
<feature type="non-terminal residue" evidence="3">
    <location>
        <position position="1"/>
    </location>
</feature>
<dbReference type="Pfam" id="PF13093">
    <property type="entry name" value="FTA4"/>
    <property type="match status" value="1"/>
</dbReference>
<name>A0A2T5M2L4_9EURO</name>
<organism evidence="3 4">
    <name type="scientific">Aspergillus ochraceoroseus IBT 24754</name>
    <dbReference type="NCBI Taxonomy" id="1392256"/>
    <lineage>
        <taxon>Eukaryota</taxon>
        <taxon>Fungi</taxon>
        <taxon>Dikarya</taxon>
        <taxon>Ascomycota</taxon>
        <taxon>Pezizomycotina</taxon>
        <taxon>Eurotiomycetes</taxon>
        <taxon>Eurotiomycetidae</taxon>
        <taxon>Eurotiales</taxon>
        <taxon>Aspergillaceae</taxon>
        <taxon>Aspergillus</taxon>
        <taxon>Aspergillus subgen. Nidulantes</taxon>
    </lineage>
</organism>
<dbReference type="RefSeq" id="XP_040754167.1">
    <property type="nucleotide sequence ID" value="XM_040893492.1"/>
</dbReference>
<evidence type="ECO:0008006" key="5">
    <source>
        <dbReference type="Google" id="ProtNLM"/>
    </source>
</evidence>
<dbReference type="GO" id="GO:0031511">
    <property type="term" value="C:Mis6-Sim4 complex"/>
    <property type="evidence" value="ECO:0007669"/>
    <property type="project" value="InterPro"/>
</dbReference>
<accession>A0A2T5M2L4</accession>
<comment type="caution">
    <text evidence="3">The sequence shown here is derived from an EMBL/GenBank/DDBJ whole genome shotgun (WGS) entry which is preliminary data.</text>
</comment>